<dbReference type="AlphaFoldDB" id="A0A1M4N2D9"/>
<evidence type="ECO:0000256" key="1">
    <source>
        <dbReference type="ARBA" id="ARBA00004651"/>
    </source>
</evidence>
<keyword evidence="6 9" id="KW-0472">Membrane</keyword>
<dbReference type="GO" id="GO:0005886">
    <property type="term" value="C:plasma membrane"/>
    <property type="evidence" value="ECO:0007669"/>
    <property type="project" value="UniProtKB-SubCell"/>
</dbReference>
<comment type="subcellular location">
    <subcellularLocation>
        <location evidence="1 8">Cell membrane</location>
        <topology evidence="1 8">Multi-pass membrane protein</topology>
    </subcellularLocation>
</comment>
<reference evidence="11" key="1">
    <citation type="submission" date="2016-09" db="EMBL/GenBank/DDBJ databases">
        <authorList>
            <person name="Wibberg D."/>
        </authorList>
    </citation>
    <scope>NUCLEOTIDE SEQUENCE [LARGE SCALE GENOMIC DNA]</scope>
</reference>
<organism evidence="10 11">
    <name type="scientific">Donghicola eburneus</name>
    <dbReference type="NCBI Taxonomy" id="393278"/>
    <lineage>
        <taxon>Bacteria</taxon>
        <taxon>Pseudomonadati</taxon>
        <taxon>Pseudomonadota</taxon>
        <taxon>Alphaproteobacteria</taxon>
        <taxon>Rhodobacterales</taxon>
        <taxon>Roseobacteraceae</taxon>
        <taxon>Donghicola</taxon>
    </lineage>
</organism>
<evidence type="ECO:0000256" key="4">
    <source>
        <dbReference type="ARBA" id="ARBA00022692"/>
    </source>
</evidence>
<evidence type="ECO:0000313" key="10">
    <source>
        <dbReference type="EMBL" id="SCM69003.1"/>
    </source>
</evidence>
<sequence>MLPYLALATAIVCEVIGTSALKRTEEFTKLGPTLLTAVSYLMAFYLLTIALRVLPVGIVYAVWSGLGVVLISLVGWVVFHDRLDLPALLGIGMILAGVMTIFIFSNSAGH</sequence>
<protein>
    <submittedName>
        <fullName evidence="10">Putative membrane protein</fullName>
    </submittedName>
</protein>
<proteinExistence type="inferred from homology"/>
<evidence type="ECO:0000256" key="5">
    <source>
        <dbReference type="ARBA" id="ARBA00022989"/>
    </source>
</evidence>
<dbReference type="SUPFAM" id="SSF103481">
    <property type="entry name" value="Multidrug resistance efflux transporter EmrE"/>
    <property type="match status" value="1"/>
</dbReference>
<dbReference type="Proteomes" id="UP000184085">
    <property type="component" value="Unassembled WGS sequence"/>
</dbReference>
<keyword evidence="5 9" id="KW-1133">Transmembrane helix</keyword>
<evidence type="ECO:0000256" key="7">
    <source>
        <dbReference type="ARBA" id="ARBA00038032"/>
    </source>
</evidence>
<dbReference type="Pfam" id="PF00893">
    <property type="entry name" value="Multi_Drug_Res"/>
    <property type="match status" value="1"/>
</dbReference>
<dbReference type="GO" id="GO:0015297">
    <property type="term" value="F:antiporter activity"/>
    <property type="evidence" value="ECO:0007669"/>
    <property type="project" value="TreeGrafter"/>
</dbReference>
<name>A0A1M4N2D9_9RHOB</name>
<gene>
    <name evidence="10" type="ORF">KARMA_3235</name>
</gene>
<dbReference type="GO" id="GO:1990961">
    <property type="term" value="P:xenobiotic detoxification by transmembrane export across the plasma membrane"/>
    <property type="evidence" value="ECO:0007669"/>
    <property type="project" value="UniProtKB-ARBA"/>
</dbReference>
<feature type="transmembrane region" description="Helical" evidence="9">
    <location>
        <begin position="33"/>
        <end position="51"/>
    </location>
</feature>
<dbReference type="InterPro" id="IPR037185">
    <property type="entry name" value="EmrE-like"/>
</dbReference>
<dbReference type="InterPro" id="IPR045324">
    <property type="entry name" value="Small_multidrug_res"/>
</dbReference>
<dbReference type="GO" id="GO:0015199">
    <property type="term" value="F:amino-acid betaine transmembrane transporter activity"/>
    <property type="evidence" value="ECO:0007669"/>
    <property type="project" value="TreeGrafter"/>
</dbReference>
<evidence type="ECO:0000256" key="9">
    <source>
        <dbReference type="SAM" id="Phobius"/>
    </source>
</evidence>
<feature type="transmembrane region" description="Helical" evidence="9">
    <location>
        <begin position="85"/>
        <end position="104"/>
    </location>
</feature>
<dbReference type="EMBL" id="FMJB01000063">
    <property type="protein sequence ID" value="SCM69003.1"/>
    <property type="molecule type" value="Genomic_DNA"/>
</dbReference>
<keyword evidence="3" id="KW-1003">Cell membrane</keyword>
<dbReference type="InterPro" id="IPR000390">
    <property type="entry name" value="Small_drug/metabolite_transptr"/>
</dbReference>
<dbReference type="GO" id="GO:0031460">
    <property type="term" value="P:glycine betaine transport"/>
    <property type="evidence" value="ECO:0007669"/>
    <property type="project" value="TreeGrafter"/>
</dbReference>
<keyword evidence="11" id="KW-1185">Reference proteome</keyword>
<dbReference type="GO" id="GO:0015220">
    <property type="term" value="F:choline transmembrane transporter activity"/>
    <property type="evidence" value="ECO:0007669"/>
    <property type="project" value="TreeGrafter"/>
</dbReference>
<evidence type="ECO:0000256" key="6">
    <source>
        <dbReference type="ARBA" id="ARBA00023136"/>
    </source>
</evidence>
<evidence type="ECO:0000256" key="8">
    <source>
        <dbReference type="RuleBase" id="RU003942"/>
    </source>
</evidence>
<dbReference type="PANTHER" id="PTHR30561">
    <property type="entry name" value="SMR FAMILY PROTON-DEPENDENT DRUG EFFLUX TRANSPORTER SUGE"/>
    <property type="match status" value="1"/>
</dbReference>
<evidence type="ECO:0000256" key="2">
    <source>
        <dbReference type="ARBA" id="ARBA00022448"/>
    </source>
</evidence>
<keyword evidence="4 8" id="KW-0812">Transmembrane</keyword>
<accession>A0A1M4N2D9</accession>
<feature type="transmembrane region" description="Helical" evidence="9">
    <location>
        <begin position="58"/>
        <end position="79"/>
    </location>
</feature>
<dbReference type="FunFam" id="1.10.3730.20:FF:000001">
    <property type="entry name" value="Quaternary ammonium compound resistance transporter SugE"/>
    <property type="match status" value="1"/>
</dbReference>
<dbReference type="PANTHER" id="PTHR30561:SF1">
    <property type="entry name" value="MULTIDRUG TRANSPORTER EMRE"/>
    <property type="match status" value="1"/>
</dbReference>
<evidence type="ECO:0000313" key="11">
    <source>
        <dbReference type="Proteomes" id="UP000184085"/>
    </source>
</evidence>
<evidence type="ECO:0000256" key="3">
    <source>
        <dbReference type="ARBA" id="ARBA00022475"/>
    </source>
</evidence>
<comment type="similarity">
    <text evidence="7 8">Belongs to the drug/metabolite transporter (DMT) superfamily. Small multidrug resistance (SMR) (TC 2.A.7.1) family.</text>
</comment>
<keyword evidence="2" id="KW-0813">Transport</keyword>
<dbReference type="Gene3D" id="1.10.3730.20">
    <property type="match status" value="1"/>
</dbReference>